<protein>
    <submittedName>
        <fullName evidence="1">Uncharacterized protein</fullName>
    </submittedName>
</protein>
<comment type="caution">
    <text evidence="1">The sequence shown here is derived from an EMBL/GenBank/DDBJ whole genome shotgun (WGS) entry which is preliminary data.</text>
</comment>
<evidence type="ECO:0000313" key="1">
    <source>
        <dbReference type="EMBL" id="MFC0221016.1"/>
    </source>
</evidence>
<name>A0ABV6DWA6_9ACTN</name>
<accession>A0ABV6DWA6</accession>
<dbReference type="RefSeq" id="WP_378516726.1">
    <property type="nucleotide sequence ID" value="NZ_CBCSDI010000041.1"/>
</dbReference>
<gene>
    <name evidence="1" type="ORF">ACFFJG_00880</name>
</gene>
<evidence type="ECO:0000313" key="2">
    <source>
        <dbReference type="Proteomes" id="UP001589698"/>
    </source>
</evidence>
<reference evidence="1 2" key="1">
    <citation type="submission" date="2024-09" db="EMBL/GenBank/DDBJ databases">
        <authorList>
            <person name="Sun Q."/>
            <person name="Mori K."/>
        </authorList>
    </citation>
    <scope>NUCLEOTIDE SEQUENCE [LARGE SCALE GENOMIC DNA]</scope>
    <source>
        <strain evidence="1 2">CCM 8654</strain>
    </source>
</reference>
<dbReference type="EMBL" id="JBHLXH010000001">
    <property type="protein sequence ID" value="MFC0221016.1"/>
    <property type="molecule type" value="Genomic_DNA"/>
</dbReference>
<organism evidence="1 2">
    <name type="scientific">Nocardioides zeicaulis</name>
    <dbReference type="NCBI Taxonomy" id="1776857"/>
    <lineage>
        <taxon>Bacteria</taxon>
        <taxon>Bacillati</taxon>
        <taxon>Actinomycetota</taxon>
        <taxon>Actinomycetes</taxon>
        <taxon>Propionibacteriales</taxon>
        <taxon>Nocardioidaceae</taxon>
        <taxon>Nocardioides</taxon>
    </lineage>
</organism>
<keyword evidence="2" id="KW-1185">Reference proteome</keyword>
<sequence length="238" mass="26357">MGNVVIAADVLAVGEPDRDSDGRVVGWQGDPVFVAEFVDPEQRLSADSWERLALAMGRMSRLFMQIDERGRVVAFDDRDESGAYTPNFVSDPDLSVRGTSIYADTKGFLSRDMGEAMLHALVEELGRLPFDTRISGDDGTDWAGVKWQPPHAELLRNDELSSPADPAGERRARPRFVVIAREVRCLVRDGVPDVVVEYLDTDGRWTTSVANARRFERGPFGGASEIADRLARSMLDET</sequence>
<dbReference type="Proteomes" id="UP001589698">
    <property type="component" value="Unassembled WGS sequence"/>
</dbReference>
<proteinExistence type="predicted"/>